<feature type="compositionally biased region" description="Polar residues" evidence="1">
    <location>
        <begin position="222"/>
        <end position="232"/>
    </location>
</feature>
<organism>
    <name type="scientific">Branchiostoma floridae</name>
    <name type="common">Florida lancelet</name>
    <name type="synonym">Amphioxus</name>
    <dbReference type="NCBI Taxonomy" id="7739"/>
    <lineage>
        <taxon>Eukaryota</taxon>
        <taxon>Metazoa</taxon>
        <taxon>Chordata</taxon>
        <taxon>Cephalochordata</taxon>
        <taxon>Leptocardii</taxon>
        <taxon>Amphioxiformes</taxon>
        <taxon>Branchiostomatidae</taxon>
        <taxon>Branchiostoma</taxon>
    </lineage>
</organism>
<protein>
    <recommendedName>
        <fullName evidence="3">TAZ-type domain-containing protein</fullName>
    </recommendedName>
</protein>
<sequence>MSTPGCQDRLVPSIEAWALVEYPDKPRNIYLPRHSYQTAINLPVSRHPPPGQQQRFSVREGDVYIHVYDLFVRASDDRGLLFMHFSEDTRFKIIETMVKMFVPDNSLQEDSLPDDALVYMHPYKDTESGENVTVVTTPSFNSMDGLQKVLVAPIDMDGWVDIPRTRACFKNRLTALDGPGVHTRRAVLDIHGFFLQGFSPTAVNTNRTDDPMLEQEGHMSQRRQTQDTSGTADNVAVRQEGPNNQTIHQDMIPAGVLRHFRRTKSTFGTHRRMCRLCREYANPLFHTTICRGSSCRTCLGVSGMIASHMGRCVDPSCPLFMHICANDISISPFVPGRFEPTVLFVGFVRSVLARILRFDP</sequence>
<accession>C3Z1H7</accession>
<proteinExistence type="predicted"/>
<dbReference type="AlphaFoldDB" id="C3Z1H7"/>
<evidence type="ECO:0000313" key="2">
    <source>
        <dbReference type="EMBL" id="EEN53595.1"/>
    </source>
</evidence>
<evidence type="ECO:0008006" key="3">
    <source>
        <dbReference type="Google" id="ProtNLM"/>
    </source>
</evidence>
<feature type="compositionally biased region" description="Basic and acidic residues" evidence="1">
    <location>
        <begin position="207"/>
        <end position="219"/>
    </location>
</feature>
<reference evidence="2" key="1">
    <citation type="journal article" date="2008" name="Nature">
        <title>The amphioxus genome and the evolution of the chordate karyotype.</title>
        <authorList>
            <consortium name="US DOE Joint Genome Institute (JGI-PGF)"/>
            <person name="Putnam N.H."/>
            <person name="Butts T."/>
            <person name="Ferrier D.E.K."/>
            <person name="Furlong R.F."/>
            <person name="Hellsten U."/>
            <person name="Kawashima T."/>
            <person name="Robinson-Rechavi M."/>
            <person name="Shoguchi E."/>
            <person name="Terry A."/>
            <person name="Yu J.-K."/>
            <person name="Benito-Gutierrez E.L."/>
            <person name="Dubchak I."/>
            <person name="Garcia-Fernandez J."/>
            <person name="Gibson-Brown J.J."/>
            <person name="Grigoriev I.V."/>
            <person name="Horton A.C."/>
            <person name="de Jong P.J."/>
            <person name="Jurka J."/>
            <person name="Kapitonov V.V."/>
            <person name="Kohara Y."/>
            <person name="Kuroki Y."/>
            <person name="Lindquist E."/>
            <person name="Lucas S."/>
            <person name="Osoegawa K."/>
            <person name="Pennacchio L.A."/>
            <person name="Salamov A.A."/>
            <person name="Satou Y."/>
            <person name="Sauka-Spengler T."/>
            <person name="Schmutz J."/>
            <person name="Shin-I T."/>
            <person name="Toyoda A."/>
            <person name="Bronner-Fraser M."/>
            <person name="Fujiyama A."/>
            <person name="Holland L.Z."/>
            <person name="Holland P.W.H."/>
            <person name="Satoh N."/>
            <person name="Rokhsar D.S."/>
        </authorList>
    </citation>
    <scope>NUCLEOTIDE SEQUENCE [LARGE SCALE GENOMIC DNA]</scope>
    <source>
        <strain evidence="2">S238N-H82</strain>
        <tissue evidence="2">Testes</tissue>
    </source>
</reference>
<dbReference type="InParanoid" id="C3Z1H7"/>
<dbReference type="EMBL" id="GG666573">
    <property type="protein sequence ID" value="EEN53595.1"/>
    <property type="molecule type" value="Genomic_DNA"/>
</dbReference>
<feature type="region of interest" description="Disordered" evidence="1">
    <location>
        <begin position="205"/>
        <end position="232"/>
    </location>
</feature>
<name>C3Z1H7_BRAFL</name>
<evidence type="ECO:0000256" key="1">
    <source>
        <dbReference type="SAM" id="MobiDB-lite"/>
    </source>
</evidence>
<gene>
    <name evidence="2" type="ORF">BRAFLDRAFT_82311</name>
</gene>